<reference evidence="8 9" key="1">
    <citation type="submission" date="2019-01" db="EMBL/GenBank/DDBJ databases">
        <title>Coherence of Microcystis species and biogeography revealed through population genomics.</title>
        <authorList>
            <person name="Perez-Carrascal O.M."/>
            <person name="Terrat Y."/>
            <person name="Giani A."/>
            <person name="Fortin N."/>
            <person name="Tromas N."/>
            <person name="Shapiro B.J."/>
        </authorList>
    </citation>
    <scope>NUCLEOTIDE SEQUENCE [LARGE SCALE GENOMIC DNA]</scope>
    <source>
        <strain evidence="8">Mv_BB_P_19951000_S68D</strain>
    </source>
</reference>
<comment type="caution">
    <text evidence="8">The sequence shown here is derived from an EMBL/GenBank/DDBJ whole genome shotgun (WGS) entry which is preliminary data.</text>
</comment>
<comment type="similarity">
    <text evidence="1">Belongs to the HicA mRNA interferase family.</text>
</comment>
<evidence type="ECO:0000256" key="4">
    <source>
        <dbReference type="ARBA" id="ARBA00022759"/>
    </source>
</evidence>
<protein>
    <submittedName>
        <fullName evidence="8">Addiction module toxin, HicA family</fullName>
    </submittedName>
</protein>
<evidence type="ECO:0000256" key="3">
    <source>
        <dbReference type="ARBA" id="ARBA00022722"/>
    </source>
</evidence>
<dbReference type="EMBL" id="SFAZ01000116">
    <property type="protein sequence ID" value="TRU76106.1"/>
    <property type="molecule type" value="Genomic_DNA"/>
</dbReference>
<dbReference type="Gene3D" id="3.30.920.30">
    <property type="entry name" value="Hypothetical protein"/>
    <property type="match status" value="1"/>
</dbReference>
<evidence type="ECO:0000256" key="6">
    <source>
        <dbReference type="ARBA" id="ARBA00022884"/>
    </source>
</evidence>
<dbReference type="GO" id="GO:0004519">
    <property type="term" value="F:endonuclease activity"/>
    <property type="evidence" value="ECO:0007669"/>
    <property type="project" value="UniProtKB-KW"/>
</dbReference>
<keyword evidence="4" id="KW-0255">Endonuclease</keyword>
<evidence type="ECO:0000256" key="1">
    <source>
        <dbReference type="ARBA" id="ARBA00006620"/>
    </source>
</evidence>
<proteinExistence type="inferred from homology"/>
<evidence type="ECO:0000256" key="5">
    <source>
        <dbReference type="ARBA" id="ARBA00022801"/>
    </source>
</evidence>
<accession>A0A552HY05</accession>
<dbReference type="GO" id="GO:0016787">
    <property type="term" value="F:hydrolase activity"/>
    <property type="evidence" value="ECO:0007669"/>
    <property type="project" value="UniProtKB-KW"/>
</dbReference>
<dbReference type="InterPro" id="IPR012933">
    <property type="entry name" value="HicA_mRNA_interferase"/>
</dbReference>
<dbReference type="SUPFAM" id="SSF54786">
    <property type="entry name" value="YcfA/nrd intein domain"/>
    <property type="match status" value="1"/>
</dbReference>
<sequence length="62" mass="7045">MKVREVICRLIDDGWLQVSQKGSHRQFKHPIKLGKVTVTGKLSDDIPIGTYKNILRQAELEG</sequence>
<keyword evidence="6" id="KW-0694">RNA-binding</keyword>
<evidence type="ECO:0000256" key="7">
    <source>
        <dbReference type="ARBA" id="ARBA00023016"/>
    </source>
</evidence>
<keyword evidence="5" id="KW-0378">Hydrolase</keyword>
<dbReference type="Pfam" id="PF07927">
    <property type="entry name" value="HicA_toxin"/>
    <property type="match status" value="1"/>
</dbReference>
<evidence type="ECO:0000313" key="8">
    <source>
        <dbReference type="EMBL" id="TRU76106.1"/>
    </source>
</evidence>
<gene>
    <name evidence="8" type="ORF">EWV77_07525</name>
</gene>
<dbReference type="Proteomes" id="UP000320674">
    <property type="component" value="Unassembled WGS sequence"/>
</dbReference>
<keyword evidence="2" id="KW-1277">Toxin-antitoxin system</keyword>
<organism evidence="8 9">
    <name type="scientific">Microcystis viridis Mv_BB_P_19951000_S68D</name>
    <dbReference type="NCBI Taxonomy" id="2486270"/>
    <lineage>
        <taxon>Bacteria</taxon>
        <taxon>Bacillati</taxon>
        <taxon>Cyanobacteriota</taxon>
        <taxon>Cyanophyceae</taxon>
        <taxon>Oscillatoriophycideae</taxon>
        <taxon>Chroococcales</taxon>
        <taxon>Microcystaceae</taxon>
        <taxon>Microcystis</taxon>
    </lineage>
</organism>
<dbReference type="InterPro" id="IPR038570">
    <property type="entry name" value="HicA_sf"/>
</dbReference>
<dbReference type="AlphaFoldDB" id="A0A552HY05"/>
<keyword evidence="7" id="KW-0346">Stress response</keyword>
<keyword evidence="3" id="KW-0540">Nuclease</keyword>
<dbReference type="GO" id="GO:0003729">
    <property type="term" value="F:mRNA binding"/>
    <property type="evidence" value="ECO:0007669"/>
    <property type="project" value="InterPro"/>
</dbReference>
<evidence type="ECO:0000256" key="2">
    <source>
        <dbReference type="ARBA" id="ARBA00022649"/>
    </source>
</evidence>
<name>A0A552HY05_MICVR</name>
<evidence type="ECO:0000313" key="9">
    <source>
        <dbReference type="Proteomes" id="UP000320674"/>
    </source>
</evidence>